<protein>
    <submittedName>
        <fullName evidence="2">Putative membrane protein</fullName>
    </submittedName>
</protein>
<gene>
    <name evidence="2" type="ORF">DES41_103441</name>
</gene>
<organism evidence="2 3">
    <name type="scientific">Pseudorhodoferax soli</name>
    <dbReference type="NCBI Taxonomy" id="545864"/>
    <lineage>
        <taxon>Bacteria</taxon>
        <taxon>Pseudomonadati</taxon>
        <taxon>Pseudomonadota</taxon>
        <taxon>Betaproteobacteria</taxon>
        <taxon>Burkholderiales</taxon>
        <taxon>Comamonadaceae</taxon>
    </lineage>
</organism>
<feature type="transmembrane region" description="Helical" evidence="1">
    <location>
        <begin position="140"/>
        <end position="159"/>
    </location>
</feature>
<comment type="caution">
    <text evidence="2">The sequence shown here is derived from an EMBL/GenBank/DDBJ whole genome shotgun (WGS) entry which is preliminary data.</text>
</comment>
<evidence type="ECO:0000313" key="3">
    <source>
        <dbReference type="Proteomes" id="UP000252884"/>
    </source>
</evidence>
<dbReference type="EMBL" id="QPJK01000003">
    <property type="protein sequence ID" value="RCW72834.1"/>
    <property type="molecule type" value="Genomic_DNA"/>
</dbReference>
<feature type="transmembrane region" description="Helical" evidence="1">
    <location>
        <begin position="165"/>
        <end position="187"/>
    </location>
</feature>
<accession>A0A368Y3M7</accession>
<feature type="transmembrane region" description="Helical" evidence="1">
    <location>
        <begin position="62"/>
        <end position="79"/>
    </location>
</feature>
<keyword evidence="1" id="KW-1133">Transmembrane helix</keyword>
<evidence type="ECO:0000256" key="1">
    <source>
        <dbReference type="SAM" id="Phobius"/>
    </source>
</evidence>
<name>A0A368Y3M7_9BURK</name>
<proteinExistence type="predicted"/>
<keyword evidence="1" id="KW-0812">Transmembrane</keyword>
<feature type="transmembrane region" description="Helical" evidence="1">
    <location>
        <begin position="34"/>
        <end position="55"/>
    </location>
</feature>
<evidence type="ECO:0000313" key="2">
    <source>
        <dbReference type="EMBL" id="RCW72834.1"/>
    </source>
</evidence>
<dbReference type="Proteomes" id="UP000252884">
    <property type="component" value="Unassembled WGS sequence"/>
</dbReference>
<dbReference type="RefSeq" id="WP_114468224.1">
    <property type="nucleotide sequence ID" value="NZ_QPJK01000003.1"/>
</dbReference>
<dbReference type="AlphaFoldDB" id="A0A368Y3M7"/>
<keyword evidence="1" id="KW-0472">Membrane</keyword>
<reference evidence="2 3" key="1">
    <citation type="submission" date="2018-07" db="EMBL/GenBank/DDBJ databases">
        <title>Genomic Encyclopedia of Type Strains, Phase IV (KMG-IV): sequencing the most valuable type-strain genomes for metagenomic binning, comparative biology and taxonomic classification.</title>
        <authorList>
            <person name="Goeker M."/>
        </authorList>
    </citation>
    <scope>NUCLEOTIDE SEQUENCE [LARGE SCALE GENOMIC DNA]</scope>
    <source>
        <strain evidence="2 3">DSM 21634</strain>
    </source>
</reference>
<sequence length="225" mass="24696">MPRALSMPVRIVAVLSLSLAYIAASHWLMTAAPATPWNAVLVLAPMLLTIAWGAWRGGQRPLAALSALSVVALCVQARLPKPLSTQVLYLVQHVGINLFLAVGFGGTLRAGQQALITTLAARVHRQFTPDMAAYTRKLTLAWTVYFVAMALLSLGLYAFARFETWALFANVLTPLAVATMFGGEYWLRYRLHPEFERASLVDAIRSYMHGDKPGAVAQHRPDNRP</sequence>
<dbReference type="OrthoDB" id="8537043at2"/>
<keyword evidence="3" id="KW-1185">Reference proteome</keyword>